<gene>
    <name evidence="2" type="ORF">DNK49_12750</name>
</gene>
<dbReference type="PANTHER" id="PTHR48090">
    <property type="entry name" value="UNDECAPRENYL-PHOSPHATE 4-DEOXY-4-FORMAMIDO-L-ARABINOSE TRANSFERASE-RELATED"/>
    <property type="match status" value="1"/>
</dbReference>
<evidence type="ECO:0000313" key="2">
    <source>
        <dbReference type="EMBL" id="PZA16180.1"/>
    </source>
</evidence>
<reference evidence="2 3" key="1">
    <citation type="submission" date="2018-06" db="EMBL/GenBank/DDBJ databases">
        <title>Azoarcus communis strain SWub3 genome.</title>
        <authorList>
            <person name="Zorraquino Salvo V."/>
            <person name="Toubiana D."/>
            <person name="Blumwald E."/>
        </authorList>
    </citation>
    <scope>NUCLEOTIDE SEQUENCE [LARGE SCALE GENOMIC DNA]</scope>
    <source>
        <strain evidence="2 3">SWub3</strain>
    </source>
</reference>
<accession>A0A323UX28</accession>
<dbReference type="Pfam" id="PF00535">
    <property type="entry name" value="Glycos_transf_2"/>
    <property type="match status" value="1"/>
</dbReference>
<dbReference type="AlphaFoldDB" id="A0A323UX28"/>
<dbReference type="InterPro" id="IPR029044">
    <property type="entry name" value="Nucleotide-diphossugar_trans"/>
</dbReference>
<evidence type="ECO:0000313" key="3">
    <source>
        <dbReference type="Proteomes" id="UP000248259"/>
    </source>
</evidence>
<dbReference type="Proteomes" id="UP000248259">
    <property type="component" value="Unassembled WGS sequence"/>
</dbReference>
<dbReference type="EMBL" id="QKOE01000008">
    <property type="protein sequence ID" value="PZA16180.1"/>
    <property type="molecule type" value="Genomic_DNA"/>
</dbReference>
<name>A0A323UX28_9RHOO</name>
<dbReference type="InterPro" id="IPR001173">
    <property type="entry name" value="Glyco_trans_2-like"/>
</dbReference>
<dbReference type="GO" id="GO:0016740">
    <property type="term" value="F:transferase activity"/>
    <property type="evidence" value="ECO:0007669"/>
    <property type="project" value="UniProtKB-KW"/>
</dbReference>
<proteinExistence type="predicted"/>
<dbReference type="PANTHER" id="PTHR48090:SF7">
    <property type="entry name" value="RFBJ PROTEIN"/>
    <property type="match status" value="1"/>
</dbReference>
<organism evidence="2 3">
    <name type="scientific">Parazoarcus communis SWub3 = DSM 12120</name>
    <dbReference type="NCBI Taxonomy" id="1121029"/>
    <lineage>
        <taxon>Bacteria</taxon>
        <taxon>Pseudomonadati</taxon>
        <taxon>Pseudomonadota</taxon>
        <taxon>Betaproteobacteria</taxon>
        <taxon>Rhodocyclales</taxon>
        <taxon>Zoogloeaceae</taxon>
        <taxon>Parazoarcus</taxon>
    </lineage>
</organism>
<dbReference type="RefSeq" id="WP_110525103.1">
    <property type="nucleotide sequence ID" value="NZ_QKOE01000008.1"/>
</dbReference>
<sequence length="260" mass="28905">MLHNKKIVVVLPAYHAVETLERTYRALPLDIVDEVILVDDASTDGTAELARRLGIHTIVHPHNLGYGGNQKTCYSAALAAGADVVVMVHPDYQYEPRLVSAMAGMIVSDVYDVVLGSRILGGGSLRGGMPVWKYVANRALTFFENLMLGAKLSEYHTGYRAYRREVLENVPMQWNSDDFVFDNEFLAQIIVGGCRVGEISCPTRYFPEASSINLRRSIIYGLGVLRVSVEGALHRFGLKRHPRYAFSRSQGRPFGDDRSA</sequence>
<keyword evidence="2" id="KW-0808">Transferase</keyword>
<dbReference type="InterPro" id="IPR050256">
    <property type="entry name" value="Glycosyltransferase_2"/>
</dbReference>
<evidence type="ECO:0000259" key="1">
    <source>
        <dbReference type="Pfam" id="PF00535"/>
    </source>
</evidence>
<dbReference type="OrthoDB" id="9808633at2"/>
<dbReference type="Gene3D" id="3.90.550.10">
    <property type="entry name" value="Spore Coat Polysaccharide Biosynthesis Protein SpsA, Chain A"/>
    <property type="match status" value="1"/>
</dbReference>
<protein>
    <submittedName>
        <fullName evidence="2">Glycosyltransferase family 2 protein</fullName>
    </submittedName>
</protein>
<dbReference type="SUPFAM" id="SSF53448">
    <property type="entry name" value="Nucleotide-diphospho-sugar transferases"/>
    <property type="match status" value="1"/>
</dbReference>
<feature type="domain" description="Glycosyltransferase 2-like" evidence="1">
    <location>
        <begin position="9"/>
        <end position="169"/>
    </location>
</feature>
<keyword evidence="3" id="KW-1185">Reference proteome</keyword>
<comment type="caution">
    <text evidence="2">The sequence shown here is derived from an EMBL/GenBank/DDBJ whole genome shotgun (WGS) entry which is preliminary data.</text>
</comment>
<dbReference type="CDD" id="cd04179">
    <property type="entry name" value="DPM_DPG-synthase_like"/>
    <property type="match status" value="1"/>
</dbReference>